<dbReference type="EMBL" id="JAUEPP010000004">
    <property type="protein sequence ID" value="KAK3345018.1"/>
    <property type="molecule type" value="Genomic_DNA"/>
</dbReference>
<evidence type="ECO:0000313" key="1">
    <source>
        <dbReference type="EMBL" id="KAK3345018.1"/>
    </source>
</evidence>
<dbReference type="RefSeq" id="XP_062681631.1">
    <property type="nucleotide sequence ID" value="XM_062821666.1"/>
</dbReference>
<proteinExistence type="predicted"/>
<accession>A0AAE0JFF8</accession>
<name>A0AAE0JFF8_9PEZI</name>
<comment type="caution">
    <text evidence="1">The sequence shown here is derived from an EMBL/GenBank/DDBJ whole genome shotgun (WGS) entry which is preliminary data.</text>
</comment>
<dbReference type="AlphaFoldDB" id="A0AAE0JFF8"/>
<keyword evidence="2" id="KW-1185">Reference proteome</keyword>
<dbReference type="Proteomes" id="UP001278500">
    <property type="component" value="Unassembled WGS sequence"/>
</dbReference>
<organism evidence="1 2">
    <name type="scientific">Neurospora tetraspora</name>
    <dbReference type="NCBI Taxonomy" id="94610"/>
    <lineage>
        <taxon>Eukaryota</taxon>
        <taxon>Fungi</taxon>
        <taxon>Dikarya</taxon>
        <taxon>Ascomycota</taxon>
        <taxon>Pezizomycotina</taxon>
        <taxon>Sordariomycetes</taxon>
        <taxon>Sordariomycetidae</taxon>
        <taxon>Sordariales</taxon>
        <taxon>Sordariaceae</taxon>
        <taxon>Neurospora</taxon>
    </lineage>
</organism>
<gene>
    <name evidence="1" type="ORF">B0H65DRAFT_192672</name>
</gene>
<reference evidence="1" key="2">
    <citation type="submission" date="2023-06" db="EMBL/GenBank/DDBJ databases">
        <authorList>
            <consortium name="Lawrence Berkeley National Laboratory"/>
            <person name="Haridas S."/>
            <person name="Hensen N."/>
            <person name="Bonometti L."/>
            <person name="Westerberg I."/>
            <person name="Brannstrom I.O."/>
            <person name="Guillou S."/>
            <person name="Cros-Aarteil S."/>
            <person name="Calhoun S."/>
            <person name="Kuo A."/>
            <person name="Mondo S."/>
            <person name="Pangilinan J."/>
            <person name="Riley R."/>
            <person name="Labutti K."/>
            <person name="Andreopoulos B."/>
            <person name="Lipzen A."/>
            <person name="Chen C."/>
            <person name="Yanf M."/>
            <person name="Daum C."/>
            <person name="Ng V."/>
            <person name="Clum A."/>
            <person name="Steindorff A."/>
            <person name="Ohm R."/>
            <person name="Martin F."/>
            <person name="Silar P."/>
            <person name="Natvig D."/>
            <person name="Lalanne C."/>
            <person name="Gautier V."/>
            <person name="Ament-Velasquez S.L."/>
            <person name="Kruys A."/>
            <person name="Hutchinson M.I."/>
            <person name="Powell A.J."/>
            <person name="Barry K."/>
            <person name="Miller A.N."/>
            <person name="Grigoriev I.V."/>
            <person name="Debuchy R."/>
            <person name="Gladieux P."/>
            <person name="Thoren M.H."/>
            <person name="Johannesson H."/>
        </authorList>
    </citation>
    <scope>NUCLEOTIDE SEQUENCE</scope>
    <source>
        <strain evidence="1">CBS 560.94</strain>
    </source>
</reference>
<evidence type="ECO:0000313" key="2">
    <source>
        <dbReference type="Proteomes" id="UP001278500"/>
    </source>
</evidence>
<dbReference type="GeneID" id="87858820"/>
<protein>
    <submittedName>
        <fullName evidence="1">Uncharacterized protein</fullName>
    </submittedName>
</protein>
<reference evidence="1" key="1">
    <citation type="journal article" date="2023" name="Mol. Phylogenet. Evol.">
        <title>Genome-scale phylogeny and comparative genomics of the fungal order Sordariales.</title>
        <authorList>
            <person name="Hensen N."/>
            <person name="Bonometti L."/>
            <person name="Westerberg I."/>
            <person name="Brannstrom I.O."/>
            <person name="Guillou S."/>
            <person name="Cros-Aarteil S."/>
            <person name="Calhoun S."/>
            <person name="Haridas S."/>
            <person name="Kuo A."/>
            <person name="Mondo S."/>
            <person name="Pangilinan J."/>
            <person name="Riley R."/>
            <person name="LaButti K."/>
            <person name="Andreopoulos B."/>
            <person name="Lipzen A."/>
            <person name="Chen C."/>
            <person name="Yan M."/>
            <person name="Daum C."/>
            <person name="Ng V."/>
            <person name="Clum A."/>
            <person name="Steindorff A."/>
            <person name="Ohm R.A."/>
            <person name="Martin F."/>
            <person name="Silar P."/>
            <person name="Natvig D.O."/>
            <person name="Lalanne C."/>
            <person name="Gautier V."/>
            <person name="Ament-Velasquez S.L."/>
            <person name="Kruys A."/>
            <person name="Hutchinson M.I."/>
            <person name="Powell A.J."/>
            <person name="Barry K."/>
            <person name="Miller A.N."/>
            <person name="Grigoriev I.V."/>
            <person name="Debuchy R."/>
            <person name="Gladieux P."/>
            <person name="Hiltunen Thoren M."/>
            <person name="Johannesson H."/>
        </authorList>
    </citation>
    <scope>NUCLEOTIDE SEQUENCE</scope>
    <source>
        <strain evidence="1">CBS 560.94</strain>
    </source>
</reference>
<sequence>MDQSNPLINITLSMFEPERNCTAAGAFAAHLRRSLGDDDSLPVRTLREFILSCSNTTIGNFTDGNAVDWYRYTDAISSAAFDNFTANIQNKTSLCWQIFCENIISNAISTLGACYAFSRGQCQTIRHLRTWRVVARGPKPKRTVQLV</sequence>